<dbReference type="InterPro" id="IPR011992">
    <property type="entry name" value="EF-hand-dom_pair"/>
</dbReference>
<feature type="region of interest" description="Disordered" evidence="1">
    <location>
        <begin position="138"/>
        <end position="164"/>
    </location>
</feature>
<evidence type="ECO:0000313" key="5">
    <source>
        <dbReference type="Proteomes" id="UP001632037"/>
    </source>
</evidence>
<feature type="compositionally biased region" description="Low complexity" evidence="1">
    <location>
        <begin position="675"/>
        <end position="694"/>
    </location>
</feature>
<feature type="compositionally biased region" description="Low complexity" evidence="1">
    <location>
        <begin position="399"/>
        <end position="425"/>
    </location>
</feature>
<feature type="compositionally biased region" description="Polar residues" evidence="1">
    <location>
        <begin position="946"/>
        <end position="974"/>
    </location>
</feature>
<evidence type="ECO:0000313" key="4">
    <source>
        <dbReference type="EMBL" id="KAL3671336.1"/>
    </source>
</evidence>
<comment type="caution">
    <text evidence="4">The sequence shown here is derived from an EMBL/GenBank/DDBJ whole genome shotgun (WGS) entry which is preliminary data.</text>
</comment>
<proteinExistence type="predicted"/>
<protein>
    <recommendedName>
        <fullName evidence="6">Calmodulin</fullName>
    </recommendedName>
</protein>
<feature type="compositionally biased region" description="Polar residues" evidence="1">
    <location>
        <begin position="702"/>
        <end position="712"/>
    </location>
</feature>
<dbReference type="PROSITE" id="PS50031">
    <property type="entry name" value="EH"/>
    <property type="match status" value="2"/>
</dbReference>
<feature type="compositionally biased region" description="Low complexity" evidence="1">
    <location>
        <begin position="923"/>
        <end position="936"/>
    </location>
</feature>
<evidence type="ECO:0000256" key="1">
    <source>
        <dbReference type="SAM" id="MobiDB-lite"/>
    </source>
</evidence>
<sequence length="1154" mass="119827">MNPQHYATYNPQQQQFYGNAGSYATQSGVSSPALHAWTPPSLQEQQYYDALFVHVDEQRRNAINGQQAVAFFTRSHLDKAVLREVWSIADSQRKSELSRNEFYVAMRLISMAQRGEQVSAQRFFQLAAVQFPLPMMEGVPPPQTQTQSQAQPQAFGVSAQPQPASGSVQQSSIGAYGLTADEKSKYDIVFQQYDTDYDGFLMGAEAVALFQMSGLDRNVLRDIWTMADVTQDSKLSVQEFYVAMHLIVCISKRGLPMPPTLPRELGETAFGTSRGVSAPSAFGSQTSGLPPHNGIPVQQEPVPPPKPEGMSAFDSFSTVDDVPLPSFASSTPKSSRDNSFNHVDTAPNSHTGGFGEPTVPTPTGSLHGGFPTPTQQDVGSLSAPRAPSVTSGTGRDRTNSASSMNSMSSFNGMAPLPQPVQQLPPRSFGSNDRIQMPQAQTPVFQAPQQSYSGFGAESFGAPQPPATSEKPFMSDEEEKKVVIQLDQQNEEVVQALAGVERKQIAIAMISEKLRDLDELRHELVTLVMKREDLRSATNFTSVATGNPAKDQTRHAIERSLRGLVENQKQLIQQLQYDISRNEGELEEAVLSAKLQQKLSLESQTPLIDAASPPVSTHGSVGATNAFSPAPLSIDGSNALSSPVAAPSAPSTSAFSPDATDSSGFNAFSNFDSAPRSIASPGPSPAAAVPSASPFSPTPSPSQNAAGNDSFNAFSDFAAPASTDAVPEDASDAPGKSPFSPIPSPANACASLDSPMTPVSAEVAAPASSPAAEASPFSPFSPSPSPAATDSSAFTGFDDLNVAPSTSTAEVPGNSPFSPVPSPANTSSEQASVDFAAPSASPASDSSPFSASPSPAALETPALDAFPMYNDSATSASTTVVTENLIFSPVAADNSEANTFDDFSSAPDSTLSSDPATQDSTGNLLPSPVASAPSSGLGTFGDISAPPASTNTAPTLEKPTGNSPFSPVATDTNDFNGFGDFNAAPDSSTPSFTAEKAVESLGHSPFSPVAKDDASSSFETFGDFNSASGSAATPSEPTEAVDVSGNSPFSSVAADGSGFGAFGDFSSAPAAENTAVLAETKAETSGNSPFSPVAATDSAGFGEFGDFNTSPAPTDATKPTTTTEPTGSNGFGEFGDFSAAPSSTSEGFGDFGSFN</sequence>
<dbReference type="AlphaFoldDB" id="A0ABD3G086"/>
<feature type="compositionally biased region" description="Low complexity" evidence="1">
    <location>
        <begin position="144"/>
        <end position="154"/>
    </location>
</feature>
<feature type="domain" description="EF-hand" evidence="3">
    <location>
        <begin position="181"/>
        <end position="216"/>
    </location>
</feature>
<dbReference type="CDD" id="cd00052">
    <property type="entry name" value="EH"/>
    <property type="match status" value="2"/>
</dbReference>
<dbReference type="SMART" id="SM00027">
    <property type="entry name" value="EH"/>
    <property type="match status" value="2"/>
</dbReference>
<dbReference type="Gene3D" id="1.10.238.10">
    <property type="entry name" value="EF-hand"/>
    <property type="match status" value="2"/>
</dbReference>
<feature type="region of interest" description="Disordered" evidence="1">
    <location>
        <begin position="675"/>
        <end position="856"/>
    </location>
</feature>
<dbReference type="PANTHER" id="PTHR11216">
    <property type="entry name" value="EH DOMAIN"/>
    <property type="match status" value="1"/>
</dbReference>
<feature type="domain" description="EH" evidence="2">
    <location>
        <begin position="44"/>
        <end position="146"/>
    </location>
</feature>
<accession>A0ABD3G086</accession>
<evidence type="ECO:0008006" key="6">
    <source>
        <dbReference type="Google" id="ProtNLM"/>
    </source>
</evidence>
<feature type="compositionally biased region" description="Polar residues" evidence="1">
    <location>
        <begin position="895"/>
        <end position="922"/>
    </location>
</feature>
<dbReference type="EMBL" id="JBIMZQ010000005">
    <property type="protein sequence ID" value="KAL3671336.1"/>
    <property type="molecule type" value="Genomic_DNA"/>
</dbReference>
<dbReference type="Pfam" id="PF12763">
    <property type="entry name" value="EH"/>
    <property type="match status" value="2"/>
</dbReference>
<feature type="compositionally biased region" description="Polar residues" evidence="1">
    <location>
        <begin position="327"/>
        <end position="351"/>
    </location>
</feature>
<feature type="compositionally biased region" description="Low complexity" evidence="1">
    <location>
        <begin position="830"/>
        <end position="856"/>
    </location>
</feature>
<dbReference type="InterPro" id="IPR000261">
    <property type="entry name" value="EH_dom"/>
</dbReference>
<evidence type="ECO:0000259" key="2">
    <source>
        <dbReference type="PROSITE" id="PS50031"/>
    </source>
</evidence>
<gene>
    <name evidence="4" type="ORF">V7S43_003265</name>
</gene>
<feature type="compositionally biased region" description="Low complexity" evidence="1">
    <location>
        <begin position="638"/>
        <end position="658"/>
    </location>
</feature>
<organism evidence="4 5">
    <name type="scientific">Phytophthora oleae</name>
    <dbReference type="NCBI Taxonomy" id="2107226"/>
    <lineage>
        <taxon>Eukaryota</taxon>
        <taxon>Sar</taxon>
        <taxon>Stramenopiles</taxon>
        <taxon>Oomycota</taxon>
        <taxon>Peronosporomycetes</taxon>
        <taxon>Peronosporales</taxon>
        <taxon>Peronosporaceae</taxon>
        <taxon>Phytophthora</taxon>
    </lineage>
</organism>
<feature type="compositionally biased region" description="Polar residues" evidence="1">
    <location>
        <begin position="1014"/>
        <end position="1035"/>
    </location>
</feature>
<dbReference type="PROSITE" id="PS50222">
    <property type="entry name" value="EF_HAND_2"/>
    <property type="match status" value="1"/>
</dbReference>
<dbReference type="PANTHER" id="PTHR11216:SF174">
    <property type="entry name" value="GH06923P"/>
    <property type="match status" value="1"/>
</dbReference>
<feature type="region of interest" description="Disordered" evidence="1">
    <location>
        <begin position="638"/>
        <end position="659"/>
    </location>
</feature>
<name>A0ABD3G086_9STRA</name>
<feature type="compositionally biased region" description="Low complexity" evidence="1">
    <location>
        <begin position="1108"/>
        <end position="1125"/>
    </location>
</feature>
<dbReference type="InterPro" id="IPR002048">
    <property type="entry name" value="EF_hand_dom"/>
</dbReference>
<dbReference type="SUPFAM" id="SSF47473">
    <property type="entry name" value="EF-hand"/>
    <property type="match status" value="2"/>
</dbReference>
<feature type="region of interest" description="Disordered" evidence="1">
    <location>
        <begin position="263"/>
        <end position="433"/>
    </location>
</feature>
<reference evidence="4 5" key="1">
    <citation type="submission" date="2024-09" db="EMBL/GenBank/DDBJ databases">
        <title>Genome sequencing and assembly of Phytophthora oleae, isolate VK10A, causative agent of rot of olive drupes.</title>
        <authorList>
            <person name="Conti Taguali S."/>
            <person name="Riolo M."/>
            <person name="La Spada F."/>
            <person name="Cacciola S.O."/>
            <person name="Dionisio G."/>
        </authorList>
    </citation>
    <scope>NUCLEOTIDE SEQUENCE [LARGE SCALE GENOMIC DNA]</scope>
    <source>
        <strain evidence="4 5">VK10A</strain>
    </source>
</reference>
<feature type="region of interest" description="Disordered" evidence="1">
    <location>
        <begin position="1077"/>
        <end position="1154"/>
    </location>
</feature>
<feature type="domain" description="EH" evidence="2">
    <location>
        <begin position="182"/>
        <end position="265"/>
    </location>
</feature>
<keyword evidence="5" id="KW-1185">Reference proteome</keyword>
<evidence type="ECO:0000259" key="3">
    <source>
        <dbReference type="PROSITE" id="PS50222"/>
    </source>
</evidence>
<feature type="compositionally biased region" description="Low complexity" evidence="1">
    <location>
        <begin position="756"/>
        <end position="777"/>
    </location>
</feature>
<feature type="region of interest" description="Disordered" evidence="1">
    <location>
        <begin position="895"/>
        <end position="1049"/>
    </location>
</feature>
<dbReference type="Proteomes" id="UP001632037">
    <property type="component" value="Unassembled WGS sequence"/>
</dbReference>